<dbReference type="PROSITE" id="PS50850">
    <property type="entry name" value="MFS"/>
    <property type="match status" value="1"/>
</dbReference>
<evidence type="ECO:0000256" key="6">
    <source>
        <dbReference type="SAM" id="Phobius"/>
    </source>
</evidence>
<dbReference type="Gene3D" id="1.20.1250.20">
    <property type="entry name" value="MFS general substrate transporter like domains"/>
    <property type="match status" value="2"/>
</dbReference>
<sequence length="681" mass="74623">MVKRHKAFRDLEDEYKHIQDPTLRRRLILRDINERSFSRAHVRAILVAGTGFLTDSYDIFAINLVSDMIGFCYFPGHGNKIPQVDDTLIKVMTSVGTVIGQLFFGWLADRVGRKRMYGYELLIIGLATLGQCITGPSSAIGITGLLVFWRILMGIGIGGDYPLANIITSEFASTKWRGTMVAAVFSTQALGQFIASLVATIVIAAFKDQINNDDNFCKDSVCYQTPAAQLAVDRMWRIIIGVGAVPAAFALYYRLTIPETPRYTFDVNRDVEQGFADYKGWVQNTIGPRTGQGEVEDERREIRAGLRPGETLGGLDAAVVPQSSWNDFRRYFRRGFNGWILLGTCGSWFFLDVAYYALALNNTIFLQKMGFGSVHDSDPTRFYTILRNGAVGNLVLVVAGAIPGSICAILLVDRIGRKSIQVGGFAMMTILLLILGSSFQSMSDASRVALFVLILFFVNFGPNSTTFIVAGECFPTRYRSTCHGLAAASGKVGAVLAQALTGPLRNIGFEKGEDDASPWLPHVIQILGGFAFLGLLCSFLIPETMGRSLEKLAGEEPRALEGEEASDEDENTHPKSLLGSMWVSCTPVVLCQWIFRGRNHATAYNDIDAGQGTLSGERVSLSRMAAGNEASPSKPIVPRGDPPDQQDDGGLKILETEIERISGESSDRRGHDDADDIRQIT</sequence>
<dbReference type="SUPFAM" id="SSF103473">
    <property type="entry name" value="MFS general substrate transporter"/>
    <property type="match status" value="1"/>
</dbReference>
<gene>
    <name evidence="8" type="ORF">Z520_04500</name>
</gene>
<feature type="transmembrane region" description="Helical" evidence="6">
    <location>
        <begin position="119"/>
        <end position="142"/>
    </location>
</feature>
<feature type="transmembrane region" description="Helical" evidence="6">
    <location>
        <begin position="148"/>
        <end position="168"/>
    </location>
</feature>
<dbReference type="Proteomes" id="UP000053411">
    <property type="component" value="Unassembled WGS sequence"/>
</dbReference>
<dbReference type="AlphaFoldDB" id="A0A0D2K9N2"/>
<name>A0A0D2K9N2_9EURO</name>
<dbReference type="InterPro" id="IPR020846">
    <property type="entry name" value="MFS_dom"/>
</dbReference>
<dbReference type="EMBL" id="KN848068">
    <property type="protein sequence ID" value="KIX99864.1"/>
    <property type="molecule type" value="Genomic_DNA"/>
</dbReference>
<feature type="domain" description="Major facilitator superfamily (MFS) profile" evidence="7">
    <location>
        <begin position="44"/>
        <end position="546"/>
    </location>
</feature>
<organism evidence="8 9">
    <name type="scientific">Fonsecaea multimorphosa CBS 102226</name>
    <dbReference type="NCBI Taxonomy" id="1442371"/>
    <lineage>
        <taxon>Eukaryota</taxon>
        <taxon>Fungi</taxon>
        <taxon>Dikarya</taxon>
        <taxon>Ascomycota</taxon>
        <taxon>Pezizomycotina</taxon>
        <taxon>Eurotiomycetes</taxon>
        <taxon>Chaetothyriomycetidae</taxon>
        <taxon>Chaetothyriales</taxon>
        <taxon>Herpotrichiellaceae</taxon>
        <taxon>Fonsecaea</taxon>
    </lineage>
</organism>
<dbReference type="CDD" id="cd17364">
    <property type="entry name" value="MFS_PhT"/>
    <property type="match status" value="1"/>
</dbReference>
<feature type="transmembrane region" description="Helical" evidence="6">
    <location>
        <begin position="520"/>
        <end position="541"/>
    </location>
</feature>
<evidence type="ECO:0000256" key="3">
    <source>
        <dbReference type="ARBA" id="ARBA00022989"/>
    </source>
</evidence>
<dbReference type="OrthoDB" id="433512at2759"/>
<keyword evidence="3 6" id="KW-1133">Transmembrane helix</keyword>
<dbReference type="InterPro" id="IPR036259">
    <property type="entry name" value="MFS_trans_sf"/>
</dbReference>
<dbReference type="GO" id="GO:0022857">
    <property type="term" value="F:transmembrane transporter activity"/>
    <property type="evidence" value="ECO:0007669"/>
    <property type="project" value="InterPro"/>
</dbReference>
<dbReference type="Pfam" id="PF00083">
    <property type="entry name" value="Sugar_tr"/>
    <property type="match status" value="1"/>
</dbReference>
<evidence type="ECO:0000256" key="2">
    <source>
        <dbReference type="ARBA" id="ARBA00022692"/>
    </source>
</evidence>
<dbReference type="PROSITE" id="PS00217">
    <property type="entry name" value="SUGAR_TRANSPORT_2"/>
    <property type="match status" value="1"/>
</dbReference>
<feature type="transmembrane region" description="Helical" evidence="6">
    <location>
        <begin position="88"/>
        <end position="107"/>
    </location>
</feature>
<feature type="transmembrane region" description="Helical" evidence="6">
    <location>
        <begin position="482"/>
        <end position="500"/>
    </location>
</feature>
<evidence type="ECO:0000259" key="7">
    <source>
        <dbReference type="PROSITE" id="PS50850"/>
    </source>
</evidence>
<dbReference type="GO" id="GO:0016020">
    <property type="term" value="C:membrane"/>
    <property type="evidence" value="ECO:0007669"/>
    <property type="project" value="UniProtKB-SubCell"/>
</dbReference>
<feature type="region of interest" description="Disordered" evidence="5">
    <location>
        <begin position="624"/>
        <end position="681"/>
    </location>
</feature>
<feature type="transmembrane region" description="Helical" evidence="6">
    <location>
        <begin position="390"/>
        <end position="412"/>
    </location>
</feature>
<comment type="subcellular location">
    <subcellularLocation>
        <location evidence="1">Membrane</location>
        <topology evidence="1">Multi-pass membrane protein</topology>
    </subcellularLocation>
</comment>
<proteinExistence type="predicted"/>
<dbReference type="InterPro" id="IPR005828">
    <property type="entry name" value="MFS_sugar_transport-like"/>
</dbReference>
<reference evidence="8 9" key="1">
    <citation type="submission" date="2015-01" db="EMBL/GenBank/DDBJ databases">
        <title>The Genome Sequence of Fonsecaea multimorphosa CBS 102226.</title>
        <authorList>
            <consortium name="The Broad Institute Genomics Platform"/>
            <person name="Cuomo C."/>
            <person name="de Hoog S."/>
            <person name="Gorbushina A."/>
            <person name="Stielow B."/>
            <person name="Teixiera M."/>
            <person name="Abouelleil A."/>
            <person name="Chapman S.B."/>
            <person name="Priest M."/>
            <person name="Young S.K."/>
            <person name="Wortman J."/>
            <person name="Nusbaum C."/>
            <person name="Birren B."/>
        </authorList>
    </citation>
    <scope>NUCLEOTIDE SEQUENCE [LARGE SCALE GENOMIC DNA]</scope>
    <source>
        <strain evidence="8 9">CBS 102226</strain>
    </source>
</reference>
<protein>
    <recommendedName>
        <fullName evidence="7">Major facilitator superfamily (MFS) profile domain-containing protein</fullName>
    </recommendedName>
</protein>
<feature type="transmembrane region" description="Helical" evidence="6">
    <location>
        <begin position="339"/>
        <end position="358"/>
    </location>
</feature>
<evidence type="ECO:0000313" key="8">
    <source>
        <dbReference type="EMBL" id="KIX99864.1"/>
    </source>
</evidence>
<feature type="region of interest" description="Disordered" evidence="5">
    <location>
        <begin position="555"/>
        <end position="574"/>
    </location>
</feature>
<evidence type="ECO:0000256" key="1">
    <source>
        <dbReference type="ARBA" id="ARBA00004141"/>
    </source>
</evidence>
<keyword evidence="4 6" id="KW-0472">Membrane</keyword>
<evidence type="ECO:0000256" key="5">
    <source>
        <dbReference type="SAM" id="MobiDB-lite"/>
    </source>
</evidence>
<feature type="transmembrane region" description="Helical" evidence="6">
    <location>
        <begin position="180"/>
        <end position="206"/>
    </location>
</feature>
<keyword evidence="9" id="KW-1185">Reference proteome</keyword>
<accession>A0A0D2K9N2</accession>
<dbReference type="PANTHER" id="PTHR24064">
    <property type="entry name" value="SOLUTE CARRIER FAMILY 22 MEMBER"/>
    <property type="match status" value="1"/>
</dbReference>
<feature type="transmembrane region" description="Helical" evidence="6">
    <location>
        <begin position="448"/>
        <end position="470"/>
    </location>
</feature>
<evidence type="ECO:0000256" key="4">
    <source>
        <dbReference type="ARBA" id="ARBA00023136"/>
    </source>
</evidence>
<feature type="transmembrane region" description="Helical" evidence="6">
    <location>
        <begin position="424"/>
        <end position="442"/>
    </location>
</feature>
<dbReference type="STRING" id="1442371.A0A0D2K9N2"/>
<dbReference type="RefSeq" id="XP_016633987.1">
    <property type="nucleotide sequence ID" value="XM_016775007.1"/>
</dbReference>
<dbReference type="VEuPathDB" id="FungiDB:Z520_04500"/>
<feature type="compositionally biased region" description="Basic and acidic residues" evidence="5">
    <location>
        <begin position="654"/>
        <end position="681"/>
    </location>
</feature>
<feature type="transmembrane region" description="Helical" evidence="6">
    <location>
        <begin position="235"/>
        <end position="253"/>
    </location>
</feature>
<evidence type="ECO:0000313" key="9">
    <source>
        <dbReference type="Proteomes" id="UP000053411"/>
    </source>
</evidence>
<keyword evidence="2 6" id="KW-0812">Transmembrane</keyword>
<dbReference type="PROSITE" id="PS00216">
    <property type="entry name" value="SUGAR_TRANSPORT_1"/>
    <property type="match status" value="1"/>
</dbReference>
<dbReference type="GeneID" id="27710246"/>
<dbReference type="InterPro" id="IPR005829">
    <property type="entry name" value="Sugar_transporter_CS"/>
</dbReference>